<dbReference type="InterPro" id="IPR036237">
    <property type="entry name" value="Xyl_isomerase-like_sf"/>
</dbReference>
<dbReference type="AlphaFoldDB" id="A0A0V8GGR5"/>
<dbReference type="Pfam" id="PF01261">
    <property type="entry name" value="AP_endonuc_2"/>
    <property type="match status" value="1"/>
</dbReference>
<proteinExistence type="predicted"/>
<accession>A0A0V8GGR5</accession>
<comment type="caution">
    <text evidence="2">The sequence shown here is derived from an EMBL/GenBank/DDBJ whole genome shotgun (WGS) entry which is preliminary data.</text>
</comment>
<dbReference type="RefSeq" id="WP_058265241.1">
    <property type="nucleotide sequence ID" value="NZ_FMYN01000002.1"/>
</dbReference>
<name>A0A0V8GGR5_9BACL</name>
<sequence length="275" mass="31335">MKLALCTISYRHHLRSFNDLIDFASEEHFDAIDIWGVHAEHLRTEEVDRLKSSHLNVSMLSHYLNLNAPMSKLLAETKRLSRLATRIGTQRIRIFAGNEASHTLSDAKWDQLVYRLKGICRVLDSAGQRLLLEFHPNTATDTVEATIRLLQAINHPACRINFDVLHVIESKADPVEAYFRLASYVDHLHLKTVANIDQFSVFEPTNVYAASGSREGMVPLFEGIVDYHQFFEDVSGHLDHLTASLEWFGPDPDKRLKSDRLLIVQALERVPVLSK</sequence>
<dbReference type="EMBL" id="LNQL01000002">
    <property type="protein sequence ID" value="KSU49475.1"/>
    <property type="molecule type" value="Genomic_DNA"/>
</dbReference>
<evidence type="ECO:0000259" key="1">
    <source>
        <dbReference type="Pfam" id="PF01261"/>
    </source>
</evidence>
<dbReference type="PANTHER" id="PTHR12110">
    <property type="entry name" value="HYDROXYPYRUVATE ISOMERASE"/>
    <property type="match status" value="1"/>
</dbReference>
<evidence type="ECO:0000313" key="2">
    <source>
        <dbReference type="EMBL" id="KSU49475.1"/>
    </source>
</evidence>
<organism evidence="2 3">
    <name type="scientific">Exiguobacterium indicum</name>
    <dbReference type="NCBI Taxonomy" id="296995"/>
    <lineage>
        <taxon>Bacteria</taxon>
        <taxon>Bacillati</taxon>
        <taxon>Bacillota</taxon>
        <taxon>Bacilli</taxon>
        <taxon>Bacillales</taxon>
        <taxon>Bacillales Family XII. Incertae Sedis</taxon>
        <taxon>Exiguobacterium</taxon>
    </lineage>
</organism>
<feature type="domain" description="Xylose isomerase-like TIM barrel" evidence="1">
    <location>
        <begin position="22"/>
        <end position="254"/>
    </location>
</feature>
<dbReference type="Gene3D" id="3.20.20.150">
    <property type="entry name" value="Divalent-metal-dependent TIM barrel enzymes"/>
    <property type="match status" value="1"/>
</dbReference>
<gene>
    <name evidence="2" type="ORF">AS033_08900</name>
</gene>
<protein>
    <recommendedName>
        <fullName evidence="1">Xylose isomerase-like TIM barrel domain-containing protein</fullName>
    </recommendedName>
</protein>
<dbReference type="InterPro" id="IPR013022">
    <property type="entry name" value="Xyl_isomerase-like_TIM-brl"/>
</dbReference>
<dbReference type="SUPFAM" id="SSF51658">
    <property type="entry name" value="Xylose isomerase-like"/>
    <property type="match status" value="1"/>
</dbReference>
<dbReference type="InterPro" id="IPR050312">
    <property type="entry name" value="IolE/XylAMocC-like"/>
</dbReference>
<dbReference type="PANTHER" id="PTHR12110:SF21">
    <property type="entry name" value="XYLOSE ISOMERASE-LIKE TIM BARREL DOMAIN-CONTAINING PROTEIN"/>
    <property type="match status" value="1"/>
</dbReference>
<reference evidence="2 3" key="1">
    <citation type="journal article" date="2015" name="Int. J. Syst. Evol. Microbiol.">
        <title>Exiguobacterium enclense sp. nov., isolated from sediment.</title>
        <authorList>
            <person name="Dastager S.G."/>
            <person name="Mawlankar R."/>
            <person name="Sonalkar V.V."/>
            <person name="Thorat M.N."/>
            <person name="Mual P."/>
            <person name="Verma A."/>
            <person name="Krishnamurthi S."/>
            <person name="Tang S.K."/>
            <person name="Li W.J."/>
        </authorList>
    </citation>
    <scope>NUCLEOTIDE SEQUENCE [LARGE SCALE GENOMIC DNA]</scope>
    <source>
        <strain evidence="2 3">NIO-1109</strain>
    </source>
</reference>
<evidence type="ECO:0000313" key="3">
    <source>
        <dbReference type="Proteomes" id="UP000053797"/>
    </source>
</evidence>
<dbReference type="Proteomes" id="UP000053797">
    <property type="component" value="Unassembled WGS sequence"/>
</dbReference>